<gene>
    <name evidence="8" type="ORF">HUW50_11325</name>
</gene>
<name>A0ABX6S2G6_9BACI</name>
<keyword evidence="9" id="KW-1185">Reference proteome</keyword>
<dbReference type="CDD" id="cd17321">
    <property type="entry name" value="MFS_MMR_MDR_like"/>
    <property type="match status" value="1"/>
</dbReference>
<dbReference type="Pfam" id="PF07690">
    <property type="entry name" value="MFS_1"/>
    <property type="match status" value="1"/>
</dbReference>
<dbReference type="InterPro" id="IPR011701">
    <property type="entry name" value="MFS"/>
</dbReference>
<dbReference type="InterPro" id="IPR036259">
    <property type="entry name" value="MFS_trans_sf"/>
</dbReference>
<feature type="transmembrane region" description="Helical" evidence="6">
    <location>
        <begin position="164"/>
        <end position="185"/>
    </location>
</feature>
<feature type="transmembrane region" description="Helical" evidence="6">
    <location>
        <begin position="12"/>
        <end position="37"/>
    </location>
</feature>
<dbReference type="RefSeq" id="WP_083964481.1">
    <property type="nucleotide sequence ID" value="NZ_CP055263.1"/>
</dbReference>
<evidence type="ECO:0000256" key="1">
    <source>
        <dbReference type="ARBA" id="ARBA00004651"/>
    </source>
</evidence>
<feature type="domain" description="Major facilitator superfamily (MFS) profile" evidence="7">
    <location>
        <begin position="12"/>
        <end position="397"/>
    </location>
</feature>
<evidence type="ECO:0000313" key="8">
    <source>
        <dbReference type="EMBL" id="QNF28012.1"/>
    </source>
</evidence>
<proteinExistence type="predicted"/>
<evidence type="ECO:0000256" key="2">
    <source>
        <dbReference type="ARBA" id="ARBA00022448"/>
    </source>
</evidence>
<keyword evidence="3 6" id="KW-0812">Transmembrane</keyword>
<dbReference type="PROSITE" id="PS50850">
    <property type="entry name" value="MFS"/>
    <property type="match status" value="1"/>
</dbReference>
<dbReference type="PANTHER" id="PTHR42718">
    <property type="entry name" value="MAJOR FACILITATOR SUPERFAMILY MULTIDRUG TRANSPORTER MFSC"/>
    <property type="match status" value="1"/>
</dbReference>
<feature type="transmembrane region" description="Helical" evidence="6">
    <location>
        <begin position="327"/>
        <end position="351"/>
    </location>
</feature>
<keyword evidence="2" id="KW-0813">Transport</keyword>
<evidence type="ECO:0000313" key="9">
    <source>
        <dbReference type="Proteomes" id="UP000515490"/>
    </source>
</evidence>
<feature type="transmembrane region" description="Helical" evidence="6">
    <location>
        <begin position="240"/>
        <end position="261"/>
    </location>
</feature>
<dbReference type="InterPro" id="IPR020846">
    <property type="entry name" value="MFS_dom"/>
</dbReference>
<feature type="transmembrane region" description="Helical" evidence="6">
    <location>
        <begin position="206"/>
        <end position="228"/>
    </location>
</feature>
<feature type="transmembrane region" description="Helical" evidence="6">
    <location>
        <begin position="371"/>
        <end position="391"/>
    </location>
</feature>
<accession>A0ABX6S2G6</accession>
<dbReference type="EMBL" id="CP055263">
    <property type="protein sequence ID" value="QNF28012.1"/>
    <property type="molecule type" value="Genomic_DNA"/>
</dbReference>
<feature type="transmembrane region" description="Helical" evidence="6">
    <location>
        <begin position="107"/>
        <end position="125"/>
    </location>
</feature>
<dbReference type="PRINTS" id="PR01036">
    <property type="entry name" value="TCRTETB"/>
</dbReference>
<dbReference type="Proteomes" id="UP000515490">
    <property type="component" value="Chromosome"/>
</dbReference>
<evidence type="ECO:0000256" key="3">
    <source>
        <dbReference type="ARBA" id="ARBA00022692"/>
    </source>
</evidence>
<feature type="transmembrane region" description="Helical" evidence="6">
    <location>
        <begin position="78"/>
        <end position="101"/>
    </location>
</feature>
<feature type="transmembrane region" description="Helical" evidence="6">
    <location>
        <begin position="268"/>
        <end position="290"/>
    </location>
</feature>
<feature type="transmembrane region" description="Helical" evidence="6">
    <location>
        <begin position="296"/>
        <end position="315"/>
    </location>
</feature>
<comment type="subcellular location">
    <subcellularLocation>
        <location evidence="1">Cell membrane</location>
        <topology evidence="1">Multi-pass membrane protein</topology>
    </subcellularLocation>
</comment>
<feature type="transmembrane region" description="Helical" evidence="6">
    <location>
        <begin position="49"/>
        <end position="69"/>
    </location>
</feature>
<protein>
    <submittedName>
        <fullName evidence="8">MFS transporter</fullName>
    </submittedName>
</protein>
<dbReference type="Gene3D" id="1.20.1250.20">
    <property type="entry name" value="MFS general substrate transporter like domains"/>
    <property type="match status" value="1"/>
</dbReference>
<feature type="transmembrane region" description="Helical" evidence="6">
    <location>
        <begin position="137"/>
        <end position="158"/>
    </location>
</feature>
<evidence type="ECO:0000259" key="7">
    <source>
        <dbReference type="PROSITE" id="PS50850"/>
    </source>
</evidence>
<evidence type="ECO:0000256" key="6">
    <source>
        <dbReference type="SAM" id="Phobius"/>
    </source>
</evidence>
<organism evidence="8 9">
    <name type="scientific">Metabacillus elymi</name>
    <dbReference type="NCBI Taxonomy" id="2745198"/>
    <lineage>
        <taxon>Bacteria</taxon>
        <taxon>Bacillati</taxon>
        <taxon>Bacillota</taxon>
        <taxon>Bacilli</taxon>
        <taxon>Bacillales</taxon>
        <taxon>Bacillaceae</taxon>
        <taxon>Metabacillus</taxon>
    </lineage>
</organism>
<dbReference type="SUPFAM" id="SSF103473">
    <property type="entry name" value="MFS general substrate transporter"/>
    <property type="match status" value="1"/>
</dbReference>
<evidence type="ECO:0000256" key="4">
    <source>
        <dbReference type="ARBA" id="ARBA00022989"/>
    </source>
</evidence>
<evidence type="ECO:0000256" key="5">
    <source>
        <dbReference type="ARBA" id="ARBA00023136"/>
    </source>
</evidence>
<sequence>MEKTMGISQKIYLWMIGLSVFFVMQDGTLLYVLLPIIQTDLQIEMSHTIWIMNGYILPFALLMPLVGVLSQRIANQRLFFLGILLFSFGSLCGALSPSFIYLLIARIIQGIGSSIIVPISLVLMLNQSEKEDYTKVIGIWGALSALAASAGPILGGIIGQFGHWKVIFFVNLIVFLIILICSISMQKHSDSELLGTLDFKVVLKRSILLFTMLLNFGVGFILNSILYVEPFILSNFIDSTFGIAIGVVPLCISIILAAVLIRRLEKRFSLLNLAIAGVVFLLCGLLFIILSASFNILAIALANLFVGLGLGLIIISSTSQAMIEMEIKYHCFVSSMINMSRLLGAVIGSTISSQVYNHFALSDVKHGANTFYTSLLLPATVIMLILIYQAYWQRKNKSFNNIQEEM</sequence>
<dbReference type="PANTHER" id="PTHR42718:SF9">
    <property type="entry name" value="MAJOR FACILITATOR SUPERFAMILY MULTIDRUG TRANSPORTER MFSC"/>
    <property type="match status" value="1"/>
</dbReference>
<keyword evidence="5 6" id="KW-0472">Membrane</keyword>
<reference evidence="8 9" key="1">
    <citation type="submission" date="2020-06" db="EMBL/GenBank/DDBJ databases">
        <title>Metabacillus dokdonensis sp. nov., isolated from the rhizosphere of Elymus tsukushiensis, a plant native to the Dokdo Islands, Republic of Korea.</title>
        <authorList>
            <person name="Lee S.Y."/>
            <person name="Hwang Y.J."/>
            <person name="Son J.S."/>
            <person name="Ghim S.Y."/>
        </authorList>
    </citation>
    <scope>NUCLEOTIDE SEQUENCE [LARGE SCALE GENOMIC DNA]</scope>
    <source>
        <strain evidence="8 9">KUDC1714</strain>
    </source>
</reference>
<keyword evidence="4 6" id="KW-1133">Transmembrane helix</keyword>